<sequence>MSSTAGRAAAADSRPGPLSFSRWFARRACTCDVLLLLLELLIVNAFYRSQQLFKRMCLPVGGGPHAALQELSLEPAAHRADALMAAFPCGASYAGRLFYVIRTAAAFDPRVALRLTDWGNVGYTVGQLLPAVVALATPRLYERTRHGLFVAATAAIVLCSIASALWTPDALLPLGASALNRQQSSLLYYGWKAATTTQLPSAALRVAGALLLHLLPLPTPQLFPQAAMRGGAEESVAGRDEAAAGANESSAGGPRVLAVQPFASLPLLVLPSAAAAEVRQLYGDPLGCGLQDGLDGLLDAAAAAAADSSACVRLLAAGEAAAAASAAAAIAASGLTGMVYDTADLMQLPYGIAGVAAPPSDDLLSFLASRGMIACLRAGLQALRSAGVQLAEEEEAALLALAAAGGGQPTAEGGAGLGGLEAASTNGAAVSAPCMEAKRGEAQDAFAGRPAVCASPAGAHEGADADAPAVGSDGPPVQQQQPPLLPTQPAGALWWLRVMLRGFSPPALERSYQAFKAAQCRPLDRPALLLLVVLRLSALVPVLRAVLAGTDAALAPHGLGAGWLTMQQQQLIAEAFFMGNGLALSPRQQLLVVLIKLLPATLFAYHPLSFSRWFARRAYASDLLLLIAEPLLLGTPHLASVMFGRMCVPLGGSPHAALQELPLDPGSARHAGLAAFPCGASYPQRLLYTLRTTAAAMDPRASLRLSDFAYGFQMAAYLLTLGVALAAPRLYERARSGLLIATCLATVLGLYASVVWTPDGLLPLVGASMVGRGLQMVGVAYFAWKAATVLRVRPSVAPIAALPLLLMSPAAAEEVQRMYRQLLGPDTCEGLQQLMYTAAAAADLDARRRHGLMAGGGAAPPVTGLFVGGFDSAHPSAGQTVSEASAAIAASGLSGMVYDMGDLLQLPYGCAHAGMATAGGARPAGEEAAAAGGSTSRPAVPRAPPLELPAQEAVFIRYLLRFLATHGMGACLRESLRALRRTGLRLPLVEADEEEEEEQGGGAQGAEGGQRQQQAGGGGAGEEDWAARPDGPLWWLRVTMRGFLPPALERSYQAFKAAQCRSLDCAALALLAAVRLSGFARTLGDALADTAAAPATQGLGAGRLTSRQQQVVAQAIYLGIGLAMVALAFGTGLLQSLWEPATLQLVPHQQLWVVLISLLPAMLLAYHVHLGRWAPALVFAAGSAFCGMLVSAATDLPTRRAFLRQRNGKNGQARGGRP</sequence>
<keyword evidence="2" id="KW-0472">Membrane</keyword>
<protein>
    <submittedName>
        <fullName evidence="3">Uncharacterized protein</fullName>
    </submittedName>
</protein>
<feature type="transmembrane region" description="Helical" evidence="2">
    <location>
        <begin position="1150"/>
        <end position="1168"/>
    </location>
</feature>
<evidence type="ECO:0000313" key="4">
    <source>
        <dbReference type="Proteomes" id="UP000236333"/>
    </source>
</evidence>
<feature type="transmembrane region" description="Helical" evidence="2">
    <location>
        <begin position="148"/>
        <end position="166"/>
    </location>
</feature>
<keyword evidence="4" id="KW-1185">Reference proteome</keyword>
<gene>
    <name evidence="3" type="ORF">TSOC_008978</name>
</gene>
<dbReference type="AlphaFoldDB" id="A0A2J7ZX13"/>
<feature type="region of interest" description="Disordered" evidence="1">
    <location>
        <begin position="989"/>
        <end position="1024"/>
    </location>
</feature>
<feature type="transmembrane region" description="Helical" evidence="2">
    <location>
        <begin position="24"/>
        <end position="47"/>
    </location>
</feature>
<feature type="transmembrane region" description="Helical" evidence="2">
    <location>
        <begin position="762"/>
        <end position="784"/>
    </location>
</feature>
<organism evidence="3 4">
    <name type="scientific">Tetrabaena socialis</name>
    <dbReference type="NCBI Taxonomy" id="47790"/>
    <lineage>
        <taxon>Eukaryota</taxon>
        <taxon>Viridiplantae</taxon>
        <taxon>Chlorophyta</taxon>
        <taxon>core chlorophytes</taxon>
        <taxon>Chlorophyceae</taxon>
        <taxon>CS clade</taxon>
        <taxon>Chlamydomonadales</taxon>
        <taxon>Tetrabaenaceae</taxon>
        <taxon>Tetrabaena</taxon>
    </lineage>
</organism>
<evidence type="ECO:0000256" key="1">
    <source>
        <dbReference type="SAM" id="MobiDB-lite"/>
    </source>
</evidence>
<keyword evidence="2" id="KW-1133">Transmembrane helix</keyword>
<feature type="transmembrane region" description="Helical" evidence="2">
    <location>
        <begin position="708"/>
        <end position="726"/>
    </location>
</feature>
<proteinExistence type="predicted"/>
<feature type="transmembrane region" description="Helical" evidence="2">
    <location>
        <begin position="738"/>
        <end position="756"/>
    </location>
</feature>
<evidence type="ECO:0000313" key="3">
    <source>
        <dbReference type="EMBL" id="PNH04796.1"/>
    </source>
</evidence>
<feature type="transmembrane region" description="Helical" evidence="2">
    <location>
        <begin position="1174"/>
        <end position="1196"/>
    </location>
</feature>
<dbReference type="Proteomes" id="UP000236333">
    <property type="component" value="Unassembled WGS sequence"/>
</dbReference>
<accession>A0A2J7ZX13</accession>
<feature type="compositionally biased region" description="Acidic residues" evidence="1">
    <location>
        <begin position="990"/>
        <end position="999"/>
    </location>
</feature>
<keyword evidence="2" id="KW-0812">Transmembrane</keyword>
<feature type="region of interest" description="Disordered" evidence="1">
    <location>
        <begin position="457"/>
        <end position="482"/>
    </location>
</feature>
<reference evidence="3 4" key="1">
    <citation type="journal article" date="2017" name="Mol. Biol. Evol.">
        <title>The 4-celled Tetrabaena socialis nuclear genome reveals the essential components for genetic control of cell number at the origin of multicellularity in the volvocine lineage.</title>
        <authorList>
            <person name="Featherston J."/>
            <person name="Arakaki Y."/>
            <person name="Hanschen E.R."/>
            <person name="Ferris P.J."/>
            <person name="Michod R.E."/>
            <person name="Olson B.J.S.C."/>
            <person name="Nozaki H."/>
            <person name="Durand P.M."/>
        </authorList>
    </citation>
    <scope>NUCLEOTIDE SEQUENCE [LARGE SCALE GENOMIC DNA]</scope>
    <source>
        <strain evidence="3 4">NIES-571</strain>
    </source>
</reference>
<name>A0A2J7ZX13_9CHLO</name>
<dbReference type="EMBL" id="PGGS01000359">
    <property type="protein sequence ID" value="PNH04796.1"/>
    <property type="molecule type" value="Genomic_DNA"/>
</dbReference>
<evidence type="ECO:0000256" key="2">
    <source>
        <dbReference type="SAM" id="Phobius"/>
    </source>
</evidence>
<feature type="transmembrane region" description="Helical" evidence="2">
    <location>
        <begin position="1115"/>
        <end position="1138"/>
    </location>
</feature>
<dbReference type="OrthoDB" id="552506at2759"/>
<comment type="caution">
    <text evidence="3">The sequence shown here is derived from an EMBL/GenBank/DDBJ whole genome shotgun (WGS) entry which is preliminary data.</text>
</comment>